<dbReference type="Proteomes" id="UP001632038">
    <property type="component" value="Unassembled WGS sequence"/>
</dbReference>
<proteinExistence type="predicted"/>
<name>A0ABD3D596_9LAMI</name>
<gene>
    <name evidence="1" type="ORF">CASFOL_018638</name>
</gene>
<comment type="caution">
    <text evidence="1">The sequence shown here is derived from an EMBL/GenBank/DDBJ whole genome shotgun (WGS) entry which is preliminary data.</text>
</comment>
<protein>
    <submittedName>
        <fullName evidence="1">Uncharacterized protein</fullName>
    </submittedName>
</protein>
<dbReference type="EMBL" id="JAVIJP010000025">
    <property type="protein sequence ID" value="KAL3637470.1"/>
    <property type="molecule type" value="Genomic_DNA"/>
</dbReference>
<dbReference type="AlphaFoldDB" id="A0ABD3D596"/>
<sequence>MSGALRRMNELNVSYLALQYSLLLPYGEDGYTEDIPFTSRKNISENNQKNSV</sequence>
<organism evidence="1 2">
    <name type="scientific">Castilleja foliolosa</name>
    <dbReference type="NCBI Taxonomy" id="1961234"/>
    <lineage>
        <taxon>Eukaryota</taxon>
        <taxon>Viridiplantae</taxon>
        <taxon>Streptophyta</taxon>
        <taxon>Embryophyta</taxon>
        <taxon>Tracheophyta</taxon>
        <taxon>Spermatophyta</taxon>
        <taxon>Magnoliopsida</taxon>
        <taxon>eudicotyledons</taxon>
        <taxon>Gunneridae</taxon>
        <taxon>Pentapetalae</taxon>
        <taxon>asterids</taxon>
        <taxon>lamiids</taxon>
        <taxon>Lamiales</taxon>
        <taxon>Orobanchaceae</taxon>
        <taxon>Pedicularideae</taxon>
        <taxon>Castillejinae</taxon>
        <taxon>Castilleja</taxon>
    </lineage>
</organism>
<reference evidence="2" key="1">
    <citation type="journal article" date="2024" name="IScience">
        <title>Strigolactones Initiate the Formation of Haustorium-like Structures in Castilleja.</title>
        <authorList>
            <person name="Buerger M."/>
            <person name="Peterson D."/>
            <person name="Chory J."/>
        </authorList>
    </citation>
    <scope>NUCLEOTIDE SEQUENCE [LARGE SCALE GENOMIC DNA]</scope>
</reference>
<evidence type="ECO:0000313" key="2">
    <source>
        <dbReference type="Proteomes" id="UP001632038"/>
    </source>
</evidence>
<keyword evidence="2" id="KW-1185">Reference proteome</keyword>
<accession>A0ABD3D596</accession>
<evidence type="ECO:0000313" key="1">
    <source>
        <dbReference type="EMBL" id="KAL3637470.1"/>
    </source>
</evidence>